<dbReference type="EC" id="2.1.1.226" evidence="5"/>
<dbReference type="GO" id="GO:0032259">
    <property type="term" value="P:methylation"/>
    <property type="evidence" value="ECO:0007669"/>
    <property type="project" value="UniProtKB-KW"/>
</dbReference>
<comment type="similarity">
    <text evidence="2">Belongs to the TlyA family.</text>
</comment>
<protein>
    <submittedName>
        <fullName evidence="5">23S rRNA (Cytidine1920-2'-O)/16S rRNA (Cytidine1409-2'-O)-methyltransferase</fullName>
        <ecNumber evidence="5">2.1.1.226</ecNumber>
        <ecNumber evidence="5">2.1.1.227</ecNumber>
    </submittedName>
</protein>
<organism evidence="5 6">
    <name type="scientific">Microvirga flocculans</name>
    <dbReference type="NCBI Taxonomy" id="217168"/>
    <lineage>
        <taxon>Bacteria</taxon>
        <taxon>Pseudomonadati</taxon>
        <taxon>Pseudomonadota</taxon>
        <taxon>Alphaproteobacteria</taxon>
        <taxon>Hyphomicrobiales</taxon>
        <taxon>Methylobacteriaceae</taxon>
        <taxon>Microvirga</taxon>
    </lineage>
</organism>
<dbReference type="PANTHER" id="PTHR32319">
    <property type="entry name" value="BACTERIAL HEMOLYSIN-LIKE PROTEIN"/>
    <property type="match status" value="1"/>
</dbReference>
<accession>A0A7W6IEX4</accession>
<dbReference type="EMBL" id="JACIDC010000005">
    <property type="protein sequence ID" value="MBB4040223.1"/>
    <property type="molecule type" value="Genomic_DNA"/>
</dbReference>
<dbReference type="Pfam" id="PF01479">
    <property type="entry name" value="S4"/>
    <property type="match status" value="1"/>
</dbReference>
<dbReference type="PIRSF" id="PIRSF005578">
    <property type="entry name" value="TlyA"/>
    <property type="match status" value="1"/>
</dbReference>
<keyword evidence="5" id="KW-0808">Transferase</keyword>
<keyword evidence="5" id="KW-0489">Methyltransferase</keyword>
<dbReference type="PANTHER" id="PTHR32319:SF0">
    <property type="entry name" value="BACTERIAL HEMOLYSIN-LIKE PROTEIN"/>
    <property type="match status" value="1"/>
</dbReference>
<dbReference type="SMART" id="SM00363">
    <property type="entry name" value="S4"/>
    <property type="match status" value="1"/>
</dbReference>
<dbReference type="InterPro" id="IPR036986">
    <property type="entry name" value="S4_RNA-bd_sf"/>
</dbReference>
<reference evidence="5 6" key="1">
    <citation type="submission" date="2020-08" db="EMBL/GenBank/DDBJ databases">
        <title>Genomic Encyclopedia of Type Strains, Phase IV (KMG-IV): sequencing the most valuable type-strain genomes for metagenomic binning, comparative biology and taxonomic classification.</title>
        <authorList>
            <person name="Goeker M."/>
        </authorList>
    </citation>
    <scope>NUCLEOTIDE SEQUENCE [LARGE SCALE GENOMIC DNA]</scope>
    <source>
        <strain evidence="5 6">DSM 15743</strain>
    </source>
</reference>
<dbReference type="GO" id="GO:0003723">
    <property type="term" value="F:RNA binding"/>
    <property type="evidence" value="ECO:0007669"/>
    <property type="project" value="UniProtKB-KW"/>
</dbReference>
<name>A0A7W6IEX4_9HYPH</name>
<gene>
    <name evidence="5" type="ORF">GGR34_001874</name>
</gene>
<dbReference type="InterPro" id="IPR004538">
    <property type="entry name" value="Hemolysin_A/TlyA"/>
</dbReference>
<evidence type="ECO:0000259" key="4">
    <source>
        <dbReference type="SMART" id="SM00363"/>
    </source>
</evidence>
<dbReference type="SUPFAM" id="SSF53335">
    <property type="entry name" value="S-adenosyl-L-methionine-dependent methyltransferases"/>
    <property type="match status" value="1"/>
</dbReference>
<dbReference type="InterPro" id="IPR002942">
    <property type="entry name" value="S4_RNA-bd"/>
</dbReference>
<dbReference type="Pfam" id="PF01728">
    <property type="entry name" value="FtsJ"/>
    <property type="match status" value="1"/>
</dbReference>
<dbReference type="GO" id="GO:0008168">
    <property type="term" value="F:methyltransferase activity"/>
    <property type="evidence" value="ECO:0007669"/>
    <property type="project" value="UniProtKB-KW"/>
</dbReference>
<dbReference type="InterPro" id="IPR029063">
    <property type="entry name" value="SAM-dependent_MTases_sf"/>
</dbReference>
<dbReference type="InterPro" id="IPR002877">
    <property type="entry name" value="RNA_MeTrfase_FtsJ_dom"/>
</dbReference>
<dbReference type="EC" id="2.1.1.227" evidence="5"/>
<evidence type="ECO:0000256" key="3">
    <source>
        <dbReference type="PROSITE-ProRule" id="PRU00182"/>
    </source>
</evidence>
<dbReference type="NCBIfam" id="TIGR00478">
    <property type="entry name" value="tly"/>
    <property type="match status" value="1"/>
</dbReference>
<dbReference type="CDD" id="cd02440">
    <property type="entry name" value="AdoMet_MTases"/>
    <property type="match status" value="1"/>
</dbReference>
<dbReference type="PROSITE" id="PS50889">
    <property type="entry name" value="S4"/>
    <property type="match status" value="1"/>
</dbReference>
<proteinExistence type="inferred from homology"/>
<dbReference type="AlphaFoldDB" id="A0A7W6IEX4"/>
<keyword evidence="1 3" id="KW-0694">RNA-binding</keyword>
<evidence type="ECO:0000256" key="1">
    <source>
        <dbReference type="ARBA" id="ARBA00022884"/>
    </source>
</evidence>
<dbReference type="Gene3D" id="3.10.290.10">
    <property type="entry name" value="RNA-binding S4 domain"/>
    <property type="match status" value="1"/>
</dbReference>
<evidence type="ECO:0000313" key="5">
    <source>
        <dbReference type="EMBL" id="MBB4040223.1"/>
    </source>
</evidence>
<dbReference type="CDD" id="cd00165">
    <property type="entry name" value="S4"/>
    <property type="match status" value="1"/>
</dbReference>
<dbReference type="Gene3D" id="3.40.50.150">
    <property type="entry name" value="Vaccinia Virus protein VP39"/>
    <property type="match status" value="1"/>
</dbReference>
<sequence length="251" mass="26617">MNTDGFEAPMTRKRADVVLVERGFFASRARAQEAIAAGLVTVNGLVVRKASDTVPEEAVITAEQPHPYVSRGGVKLAAALDAFHIDPKDKICLDIGASTGGFTEVLLTRGAAHVYAVDVGHSQLHPTIVGNARVTNLEGTDARALTDELIPHKADLLVSDVSFISLKLVLPPAIALLKPRAELAVLVKPQFEAGRDHVKKGIVRDEAVHRAVCEDIEAFVASLGFTIIGLVPSPIAGGDGNREFLLGARRG</sequence>
<comment type="caution">
    <text evidence="5">The sequence shown here is derived from an EMBL/GenBank/DDBJ whole genome shotgun (WGS) entry which is preliminary data.</text>
</comment>
<evidence type="ECO:0000313" key="6">
    <source>
        <dbReference type="Proteomes" id="UP000519439"/>
    </source>
</evidence>
<feature type="domain" description="RNA-binding S4" evidence="4">
    <location>
        <begin position="13"/>
        <end position="77"/>
    </location>
</feature>
<evidence type="ECO:0000256" key="2">
    <source>
        <dbReference type="ARBA" id="ARBA00029460"/>
    </source>
</evidence>
<dbReference type="InterPro" id="IPR047048">
    <property type="entry name" value="TlyA"/>
</dbReference>
<dbReference type="Proteomes" id="UP000519439">
    <property type="component" value="Unassembled WGS sequence"/>
</dbReference>
<keyword evidence="6" id="KW-1185">Reference proteome</keyword>